<evidence type="ECO:0000313" key="10">
    <source>
        <dbReference type="Proteomes" id="UP000289738"/>
    </source>
</evidence>
<dbReference type="STRING" id="3818.A0A445AIM0"/>
<dbReference type="GO" id="GO:0022625">
    <property type="term" value="C:cytosolic large ribosomal subunit"/>
    <property type="evidence" value="ECO:0007669"/>
    <property type="project" value="TreeGrafter"/>
</dbReference>
<dbReference type="PANTHER" id="PTHR10768">
    <property type="entry name" value="60S RIBOSOMAL PROTEIN L37"/>
    <property type="match status" value="1"/>
</dbReference>
<evidence type="ECO:0008006" key="11">
    <source>
        <dbReference type="Google" id="ProtNLM"/>
    </source>
</evidence>
<dbReference type="InterPro" id="IPR001569">
    <property type="entry name" value="Ribosomal_eL37"/>
</dbReference>
<evidence type="ECO:0000256" key="2">
    <source>
        <dbReference type="ARBA" id="ARBA00022723"/>
    </source>
</evidence>
<evidence type="ECO:0000256" key="7">
    <source>
        <dbReference type="ARBA" id="ARBA00022980"/>
    </source>
</evidence>
<comment type="caution">
    <text evidence="9">The sequence shown here is derived from an EMBL/GenBank/DDBJ whole genome shotgun (WGS) entry which is preliminary data.</text>
</comment>
<organism evidence="9 10">
    <name type="scientific">Arachis hypogaea</name>
    <name type="common">Peanut</name>
    <dbReference type="NCBI Taxonomy" id="3818"/>
    <lineage>
        <taxon>Eukaryota</taxon>
        <taxon>Viridiplantae</taxon>
        <taxon>Streptophyta</taxon>
        <taxon>Embryophyta</taxon>
        <taxon>Tracheophyta</taxon>
        <taxon>Spermatophyta</taxon>
        <taxon>Magnoliopsida</taxon>
        <taxon>eudicotyledons</taxon>
        <taxon>Gunneridae</taxon>
        <taxon>Pentapetalae</taxon>
        <taxon>rosids</taxon>
        <taxon>fabids</taxon>
        <taxon>Fabales</taxon>
        <taxon>Fabaceae</taxon>
        <taxon>Papilionoideae</taxon>
        <taxon>50 kb inversion clade</taxon>
        <taxon>dalbergioids sensu lato</taxon>
        <taxon>Dalbergieae</taxon>
        <taxon>Pterocarpus clade</taxon>
        <taxon>Arachis</taxon>
    </lineage>
</organism>
<evidence type="ECO:0000256" key="5">
    <source>
        <dbReference type="ARBA" id="ARBA00022833"/>
    </source>
</evidence>
<evidence type="ECO:0000256" key="6">
    <source>
        <dbReference type="ARBA" id="ARBA00022884"/>
    </source>
</evidence>
<keyword evidence="7" id="KW-0689">Ribosomal protein</keyword>
<dbReference type="AlphaFoldDB" id="A0A445AIM0"/>
<protein>
    <recommendedName>
        <fullName evidence="11">Ribosomal protein L37</fullName>
    </recommendedName>
</protein>
<dbReference type="GO" id="GO:0008270">
    <property type="term" value="F:zinc ion binding"/>
    <property type="evidence" value="ECO:0007669"/>
    <property type="project" value="UniProtKB-KW"/>
</dbReference>
<keyword evidence="4" id="KW-0863">Zinc-finger</keyword>
<comment type="similarity">
    <text evidence="1">Belongs to the eukaryotic ribosomal protein eL37 family.</text>
</comment>
<gene>
    <name evidence="9" type="ORF">Ahy_B02g060530</name>
</gene>
<dbReference type="InterPro" id="IPR011331">
    <property type="entry name" value="Ribosomal_eL37/eL43"/>
</dbReference>
<keyword evidence="3" id="KW-0699">rRNA-binding</keyword>
<keyword evidence="2" id="KW-0479">Metal-binding</keyword>
<keyword evidence="6" id="KW-0694">RNA-binding</keyword>
<evidence type="ECO:0000313" key="9">
    <source>
        <dbReference type="EMBL" id="RYR26307.1"/>
    </source>
</evidence>
<reference evidence="9 10" key="1">
    <citation type="submission" date="2019-01" db="EMBL/GenBank/DDBJ databases">
        <title>Sequencing of cultivated peanut Arachis hypogaea provides insights into genome evolution and oil improvement.</title>
        <authorList>
            <person name="Chen X."/>
        </authorList>
    </citation>
    <scope>NUCLEOTIDE SEQUENCE [LARGE SCALE GENOMIC DNA]</scope>
    <source>
        <strain evidence="10">cv. Fuhuasheng</strain>
        <tissue evidence="9">Leaves</tissue>
    </source>
</reference>
<name>A0A445AIM0_ARAHY</name>
<proteinExistence type="inferred from homology"/>
<evidence type="ECO:0000256" key="4">
    <source>
        <dbReference type="ARBA" id="ARBA00022771"/>
    </source>
</evidence>
<accession>A0A445AIM0</accession>
<dbReference type="Gene3D" id="2.20.25.30">
    <property type="match status" value="1"/>
</dbReference>
<dbReference type="EMBL" id="SDMP01000012">
    <property type="protein sequence ID" value="RYR26307.1"/>
    <property type="molecule type" value="Genomic_DNA"/>
</dbReference>
<dbReference type="Proteomes" id="UP000289738">
    <property type="component" value="Chromosome B02"/>
</dbReference>
<dbReference type="PANTHER" id="PTHR10768:SF0">
    <property type="entry name" value="RIBOSOMAL PROTEIN L37"/>
    <property type="match status" value="1"/>
</dbReference>
<dbReference type="GO" id="GO:0019843">
    <property type="term" value="F:rRNA binding"/>
    <property type="evidence" value="ECO:0007669"/>
    <property type="project" value="UniProtKB-KW"/>
</dbReference>
<dbReference type="GO" id="GO:0003735">
    <property type="term" value="F:structural constituent of ribosome"/>
    <property type="evidence" value="ECO:0007669"/>
    <property type="project" value="InterPro"/>
</dbReference>
<dbReference type="SUPFAM" id="SSF57829">
    <property type="entry name" value="Zn-binding ribosomal proteins"/>
    <property type="match status" value="1"/>
</dbReference>
<evidence type="ECO:0000256" key="8">
    <source>
        <dbReference type="ARBA" id="ARBA00023274"/>
    </source>
</evidence>
<keyword evidence="5" id="KW-0862">Zinc</keyword>
<evidence type="ECO:0000256" key="1">
    <source>
        <dbReference type="ARBA" id="ARBA00009805"/>
    </source>
</evidence>
<keyword evidence="10" id="KW-1185">Reference proteome</keyword>
<dbReference type="GO" id="GO:0006412">
    <property type="term" value="P:translation"/>
    <property type="evidence" value="ECO:0007669"/>
    <property type="project" value="InterPro"/>
</dbReference>
<dbReference type="Pfam" id="PF01907">
    <property type="entry name" value="Ribosomal_L37e"/>
    <property type="match status" value="1"/>
</dbReference>
<dbReference type="InterPro" id="IPR011332">
    <property type="entry name" value="Ribosomal_zn-bd"/>
</dbReference>
<sequence length="187" mass="20245">MLLIPFSASSSSIVSPSPSLLALALPRCSLLTASVSQQRSPFLPLCHQSIVSSGSALMGKGTGSFGKRRNKTHTLCVKCGHRSFHLQKSRCSVCASPTAQRPTGTSRMRYLCHVPRRFQSCFREGTEAAPRKNGAAASRETVRGNHYHLGQALLEETKAALQPADRLVIHVLDDSTEPVINVLLLLI</sequence>
<evidence type="ECO:0000256" key="3">
    <source>
        <dbReference type="ARBA" id="ARBA00022730"/>
    </source>
</evidence>
<keyword evidence="8" id="KW-0687">Ribonucleoprotein</keyword>